<evidence type="ECO:0000313" key="2">
    <source>
        <dbReference type="EnsemblMetazoa" id="PPA45873.1"/>
    </source>
</evidence>
<protein>
    <submittedName>
        <fullName evidence="2">Uncharacterized protein</fullName>
    </submittedName>
</protein>
<gene>
    <name evidence="2" type="primary">WBGene00284242</name>
</gene>
<reference evidence="3" key="1">
    <citation type="journal article" date="2008" name="Nat. Genet.">
        <title>The Pristionchus pacificus genome provides a unique perspective on nematode lifestyle and parasitism.</title>
        <authorList>
            <person name="Dieterich C."/>
            <person name="Clifton S.W."/>
            <person name="Schuster L.N."/>
            <person name="Chinwalla A."/>
            <person name="Delehaunty K."/>
            <person name="Dinkelacker I."/>
            <person name="Fulton L."/>
            <person name="Fulton R."/>
            <person name="Godfrey J."/>
            <person name="Minx P."/>
            <person name="Mitreva M."/>
            <person name="Roeseler W."/>
            <person name="Tian H."/>
            <person name="Witte H."/>
            <person name="Yang S.P."/>
            <person name="Wilson R.K."/>
            <person name="Sommer R.J."/>
        </authorList>
    </citation>
    <scope>NUCLEOTIDE SEQUENCE [LARGE SCALE GENOMIC DNA]</scope>
    <source>
        <strain evidence="3">PS312</strain>
    </source>
</reference>
<name>A0A2A6C149_PRIPA</name>
<proteinExistence type="predicted"/>
<dbReference type="EnsemblMetazoa" id="PPA45873.1">
    <property type="protein sequence ID" value="PPA45873.1"/>
    <property type="gene ID" value="WBGene00284242"/>
</dbReference>
<dbReference type="Proteomes" id="UP000005239">
    <property type="component" value="Unassembled WGS sequence"/>
</dbReference>
<feature type="compositionally biased region" description="Pro residues" evidence="1">
    <location>
        <begin position="1"/>
        <end position="15"/>
    </location>
</feature>
<dbReference type="AlphaFoldDB" id="A0A2A6C149"/>
<accession>A0A2A6C149</accession>
<sequence length="102" mass="10415">MSEWPPPLPAPGSPPPEHKSGCTPPTAAPYAGTAPPPGGAGGWNAGGAECAYAGIAPAPINTQGCIGHADHQHGFTSKEAQTVRELLNTRSQKQGELRILRA</sequence>
<accession>A0A8R1V1X7</accession>
<organism evidence="2 3">
    <name type="scientific">Pristionchus pacificus</name>
    <name type="common">Parasitic nematode worm</name>
    <dbReference type="NCBI Taxonomy" id="54126"/>
    <lineage>
        <taxon>Eukaryota</taxon>
        <taxon>Metazoa</taxon>
        <taxon>Ecdysozoa</taxon>
        <taxon>Nematoda</taxon>
        <taxon>Chromadorea</taxon>
        <taxon>Rhabditida</taxon>
        <taxon>Rhabditina</taxon>
        <taxon>Diplogasteromorpha</taxon>
        <taxon>Diplogasteroidea</taxon>
        <taxon>Neodiplogasteridae</taxon>
        <taxon>Pristionchus</taxon>
    </lineage>
</organism>
<feature type="region of interest" description="Disordered" evidence="1">
    <location>
        <begin position="1"/>
        <end position="44"/>
    </location>
</feature>
<reference evidence="2" key="2">
    <citation type="submission" date="2022-06" db="UniProtKB">
        <authorList>
            <consortium name="EnsemblMetazoa"/>
        </authorList>
    </citation>
    <scope>IDENTIFICATION</scope>
    <source>
        <strain evidence="2">PS312</strain>
    </source>
</reference>
<keyword evidence="3" id="KW-1185">Reference proteome</keyword>
<evidence type="ECO:0000256" key="1">
    <source>
        <dbReference type="SAM" id="MobiDB-lite"/>
    </source>
</evidence>
<feature type="compositionally biased region" description="Low complexity" evidence="1">
    <location>
        <begin position="23"/>
        <end position="33"/>
    </location>
</feature>
<evidence type="ECO:0000313" key="3">
    <source>
        <dbReference type="Proteomes" id="UP000005239"/>
    </source>
</evidence>